<reference evidence="1" key="2">
    <citation type="journal article" date="2022" name="Microb. Genom.">
        <title>A chromosome-scale genome assembly of the tomato pathogen Cladosporium fulvum reveals a compartmentalized genome architecture and the presence of a dispensable chromosome.</title>
        <authorList>
            <person name="Zaccaron A.Z."/>
            <person name="Chen L.H."/>
            <person name="Samaras A."/>
            <person name="Stergiopoulos I."/>
        </authorList>
    </citation>
    <scope>NUCLEOTIDE SEQUENCE</scope>
    <source>
        <strain evidence="1">Race5_Kim</strain>
    </source>
</reference>
<sequence length="174" mass="20122">MSAERNYVQTLLEQLATDIIDAEVLRMIEECDSRIIHPIFRRDRWDIEDIDYLRIGPALVLVSHLLTCDGASHFWHAFWFGRYIPVLGKHGVQRVQFHPIHDTTAPLPPVEKAKVLRLLEEMSLAIRLRFEDIGRELGGRCCMDRPLQEIPFFVHLGSVSPKHYRVVDTKARGA</sequence>
<reference evidence="1" key="1">
    <citation type="submission" date="2021-12" db="EMBL/GenBank/DDBJ databases">
        <authorList>
            <person name="Zaccaron A."/>
            <person name="Stergiopoulos I."/>
        </authorList>
    </citation>
    <scope>NUCLEOTIDE SEQUENCE</scope>
    <source>
        <strain evidence="1">Race5_Kim</strain>
    </source>
</reference>
<dbReference type="RefSeq" id="XP_047756415.1">
    <property type="nucleotide sequence ID" value="XM_047899349.1"/>
</dbReference>
<dbReference type="KEGG" id="ffu:CLAFUR5_00201"/>
<proteinExistence type="predicted"/>
<accession>A0A9Q8L747</accession>
<keyword evidence="2" id="KW-1185">Reference proteome</keyword>
<dbReference type="EMBL" id="CP090163">
    <property type="protein sequence ID" value="UJO12049.1"/>
    <property type="molecule type" value="Genomic_DNA"/>
</dbReference>
<gene>
    <name evidence="1" type="ORF">CLAFUR5_00201</name>
</gene>
<organism evidence="1 2">
    <name type="scientific">Passalora fulva</name>
    <name type="common">Tomato leaf mold</name>
    <name type="synonym">Cladosporium fulvum</name>
    <dbReference type="NCBI Taxonomy" id="5499"/>
    <lineage>
        <taxon>Eukaryota</taxon>
        <taxon>Fungi</taxon>
        <taxon>Dikarya</taxon>
        <taxon>Ascomycota</taxon>
        <taxon>Pezizomycotina</taxon>
        <taxon>Dothideomycetes</taxon>
        <taxon>Dothideomycetidae</taxon>
        <taxon>Mycosphaerellales</taxon>
        <taxon>Mycosphaerellaceae</taxon>
        <taxon>Fulvia</taxon>
    </lineage>
</organism>
<evidence type="ECO:0000313" key="1">
    <source>
        <dbReference type="EMBL" id="UJO12049.1"/>
    </source>
</evidence>
<dbReference type="GeneID" id="71980079"/>
<evidence type="ECO:0000313" key="2">
    <source>
        <dbReference type="Proteomes" id="UP000756132"/>
    </source>
</evidence>
<dbReference type="AlphaFoldDB" id="A0A9Q8L747"/>
<name>A0A9Q8L747_PASFU</name>
<dbReference type="Proteomes" id="UP000756132">
    <property type="component" value="Chromosome 1"/>
</dbReference>
<dbReference type="OrthoDB" id="3624966at2759"/>
<protein>
    <submittedName>
        <fullName evidence="1">Uncharacterized protein</fullName>
    </submittedName>
</protein>